<dbReference type="InterPro" id="IPR029039">
    <property type="entry name" value="Flavoprotein-like_sf"/>
</dbReference>
<dbReference type="GO" id="GO:0006783">
    <property type="term" value="P:heme biosynthetic process"/>
    <property type="evidence" value="ECO:0007669"/>
    <property type="project" value="TreeGrafter"/>
</dbReference>
<evidence type="ECO:0000259" key="1">
    <source>
        <dbReference type="Pfam" id="PF12724"/>
    </source>
</evidence>
<dbReference type="Proteomes" id="UP000280726">
    <property type="component" value="Unassembled WGS sequence"/>
</dbReference>
<dbReference type="SUPFAM" id="SSF52218">
    <property type="entry name" value="Flavoproteins"/>
    <property type="match status" value="1"/>
</dbReference>
<dbReference type="AlphaFoldDB" id="A0A3N4ZJE4"/>
<accession>A0A3N4ZJE4</accession>
<feature type="domain" description="Flavodoxin" evidence="1">
    <location>
        <begin position="4"/>
        <end position="142"/>
    </location>
</feature>
<dbReference type="Pfam" id="PF12724">
    <property type="entry name" value="Flavodoxin_5"/>
    <property type="match status" value="1"/>
</dbReference>
<comment type="caution">
    <text evidence="2">The sequence shown here is derived from an EMBL/GenBank/DDBJ whole genome shotgun (WGS) entry which is preliminary data.</text>
</comment>
<dbReference type="PANTHER" id="PTHR38030:SF2">
    <property type="entry name" value="PROTOPORPHYRINOGEN IX DEHYDROGENASE [QUINONE]"/>
    <property type="match status" value="1"/>
</dbReference>
<dbReference type="EMBL" id="RKRA01000001">
    <property type="protein sequence ID" value="RPF25732.1"/>
    <property type="molecule type" value="Genomic_DNA"/>
</dbReference>
<sequence length="164" mass="17605">MRVLVSVASKHGATAEIGEQIAEVLAAAGHEVVARAPQDVADLEGIDAVVLGSAVYVGRWMAPARELVERLGADLARRPVWLFSSGPVGDPPRPTEEPADGAAAVEVTGALEHKVFAGRIERTRLAFGERTIVRTLHIPDGDFRDRDEIADWARSVARRLDTPA</sequence>
<dbReference type="GO" id="GO:0070819">
    <property type="term" value="F:menaquinone-dependent protoporphyrinogen oxidase activity"/>
    <property type="evidence" value="ECO:0007669"/>
    <property type="project" value="TreeGrafter"/>
</dbReference>
<protein>
    <submittedName>
        <fullName evidence="2">Menaquinone-dependent protoporphyrinogen oxidase</fullName>
    </submittedName>
</protein>
<gene>
    <name evidence="2" type="ORF">EDD32_0142</name>
</gene>
<dbReference type="RefSeq" id="WP_123913732.1">
    <property type="nucleotide sequence ID" value="NZ_RKRA01000001.1"/>
</dbReference>
<evidence type="ECO:0000313" key="2">
    <source>
        <dbReference type="EMBL" id="RPF25732.1"/>
    </source>
</evidence>
<organism evidence="2 3">
    <name type="scientific">Georgenia muralis</name>
    <dbReference type="NCBI Taxonomy" id="154117"/>
    <lineage>
        <taxon>Bacteria</taxon>
        <taxon>Bacillati</taxon>
        <taxon>Actinomycetota</taxon>
        <taxon>Actinomycetes</taxon>
        <taxon>Micrococcales</taxon>
        <taxon>Bogoriellaceae</taxon>
        <taxon>Georgenia</taxon>
    </lineage>
</organism>
<proteinExistence type="predicted"/>
<dbReference type="InterPro" id="IPR052200">
    <property type="entry name" value="Protoporphyrinogen_IX_DH"/>
</dbReference>
<evidence type="ECO:0000313" key="3">
    <source>
        <dbReference type="Proteomes" id="UP000280726"/>
    </source>
</evidence>
<dbReference type="InterPro" id="IPR026816">
    <property type="entry name" value="Flavodoxin_dom"/>
</dbReference>
<dbReference type="PANTHER" id="PTHR38030">
    <property type="entry name" value="PROTOPORPHYRINOGEN IX DEHYDROGENASE [MENAQUINONE]"/>
    <property type="match status" value="1"/>
</dbReference>
<name>A0A3N4ZJE4_9MICO</name>
<dbReference type="Gene3D" id="3.40.50.360">
    <property type="match status" value="1"/>
</dbReference>
<reference evidence="2 3" key="1">
    <citation type="submission" date="2018-11" db="EMBL/GenBank/DDBJ databases">
        <title>Sequencing the genomes of 1000 actinobacteria strains.</title>
        <authorList>
            <person name="Klenk H.-P."/>
        </authorList>
    </citation>
    <scope>NUCLEOTIDE SEQUENCE [LARGE SCALE GENOMIC DNA]</scope>
    <source>
        <strain evidence="2 3">DSM 14418</strain>
    </source>
</reference>
<dbReference type="GO" id="GO:0010181">
    <property type="term" value="F:FMN binding"/>
    <property type="evidence" value="ECO:0007669"/>
    <property type="project" value="TreeGrafter"/>
</dbReference>
<dbReference type="OrthoDB" id="129384at2"/>
<keyword evidence="3" id="KW-1185">Reference proteome</keyword>